<sequence length="163" mass="18140">MLAVGELTLHHLSGNIYVPFITGCYSAGGLPSYFCLFATPSLILSFAMFCLTLYNCHAKLEISLLQIHDVKRSWMPIATLFLRDGVYWFLAVLAVNPVQILLWQLAPITLSQVLMVPSMVVYSIIGSRVLLNMMDILAAEVVVVPRFPGFDSDQYCYSNSSPI</sequence>
<name>A0A8H6XP56_9AGAR</name>
<dbReference type="AlphaFoldDB" id="A0A8H6XP56"/>
<organism evidence="2 3">
    <name type="scientific">Mycena sanguinolenta</name>
    <dbReference type="NCBI Taxonomy" id="230812"/>
    <lineage>
        <taxon>Eukaryota</taxon>
        <taxon>Fungi</taxon>
        <taxon>Dikarya</taxon>
        <taxon>Basidiomycota</taxon>
        <taxon>Agaricomycotina</taxon>
        <taxon>Agaricomycetes</taxon>
        <taxon>Agaricomycetidae</taxon>
        <taxon>Agaricales</taxon>
        <taxon>Marasmiineae</taxon>
        <taxon>Mycenaceae</taxon>
        <taxon>Mycena</taxon>
    </lineage>
</organism>
<gene>
    <name evidence="2" type="ORF">MSAN_01964700</name>
</gene>
<feature type="transmembrane region" description="Helical" evidence="1">
    <location>
        <begin position="101"/>
        <end position="125"/>
    </location>
</feature>
<dbReference type="EMBL" id="JACAZH010000022">
    <property type="protein sequence ID" value="KAF7343835.1"/>
    <property type="molecule type" value="Genomic_DNA"/>
</dbReference>
<keyword evidence="1" id="KW-1133">Transmembrane helix</keyword>
<reference evidence="2" key="1">
    <citation type="submission" date="2020-05" db="EMBL/GenBank/DDBJ databases">
        <title>Mycena genomes resolve the evolution of fungal bioluminescence.</title>
        <authorList>
            <person name="Tsai I.J."/>
        </authorList>
    </citation>
    <scope>NUCLEOTIDE SEQUENCE</scope>
    <source>
        <strain evidence="2">160909Yilan</strain>
    </source>
</reference>
<dbReference type="OrthoDB" id="2638860at2759"/>
<evidence type="ECO:0000256" key="1">
    <source>
        <dbReference type="SAM" id="Phobius"/>
    </source>
</evidence>
<keyword evidence="3" id="KW-1185">Reference proteome</keyword>
<accession>A0A8H6XP56</accession>
<protein>
    <submittedName>
        <fullName evidence="2">Uncharacterized protein</fullName>
    </submittedName>
</protein>
<evidence type="ECO:0000313" key="2">
    <source>
        <dbReference type="EMBL" id="KAF7343835.1"/>
    </source>
</evidence>
<keyword evidence="1" id="KW-0812">Transmembrane</keyword>
<comment type="caution">
    <text evidence="2">The sequence shown here is derived from an EMBL/GenBank/DDBJ whole genome shotgun (WGS) entry which is preliminary data.</text>
</comment>
<keyword evidence="1" id="KW-0472">Membrane</keyword>
<dbReference type="Proteomes" id="UP000623467">
    <property type="component" value="Unassembled WGS sequence"/>
</dbReference>
<evidence type="ECO:0000313" key="3">
    <source>
        <dbReference type="Proteomes" id="UP000623467"/>
    </source>
</evidence>
<proteinExistence type="predicted"/>